<organism evidence="1 2">
    <name type="scientific">Trachymyrmex cornetzi</name>
    <dbReference type="NCBI Taxonomy" id="471704"/>
    <lineage>
        <taxon>Eukaryota</taxon>
        <taxon>Metazoa</taxon>
        <taxon>Ecdysozoa</taxon>
        <taxon>Arthropoda</taxon>
        <taxon>Hexapoda</taxon>
        <taxon>Insecta</taxon>
        <taxon>Pterygota</taxon>
        <taxon>Neoptera</taxon>
        <taxon>Endopterygota</taxon>
        <taxon>Hymenoptera</taxon>
        <taxon>Apocrita</taxon>
        <taxon>Aculeata</taxon>
        <taxon>Formicoidea</taxon>
        <taxon>Formicidae</taxon>
        <taxon>Myrmicinae</taxon>
        <taxon>Trachymyrmex</taxon>
    </lineage>
</organism>
<protein>
    <submittedName>
        <fullName evidence="1">Uncharacterized protein</fullName>
    </submittedName>
</protein>
<evidence type="ECO:0000313" key="2">
    <source>
        <dbReference type="Proteomes" id="UP000078492"/>
    </source>
</evidence>
<accession>A0A195DNG2</accession>
<sequence length="273" mass="31066">MQNCSTRILPLYCRIDHCDLYIDIQPLIKTSPFSEEIHECAKPCTFRVEDKTAIVNTFRAKPITKVHSHIDPDIIPREWSLAVPLHKSLDLSLLTHRDPFAAHCCPQGVSTDPTGRHRLPQFMILVFFNTHYWRKSVIYLRTSNDSSLLFWKKEPAYWDGASIILKVFTGSIDLSKWPAVTRFTVHFTVFGRCKSLFLFFPTGRVANLRHAKAFSVTRSMCSTSLNTLTLGPLGSRNLMVSQYLSWPTDTRTRGTNNTEPPQGTPGDKVIVVL</sequence>
<dbReference type="Proteomes" id="UP000078492">
    <property type="component" value="Unassembled WGS sequence"/>
</dbReference>
<proteinExistence type="predicted"/>
<gene>
    <name evidence="1" type="ORF">ALC57_13575</name>
</gene>
<reference evidence="1 2" key="1">
    <citation type="submission" date="2015-09" db="EMBL/GenBank/DDBJ databases">
        <title>Trachymyrmex cornetzi WGS genome.</title>
        <authorList>
            <person name="Nygaard S."/>
            <person name="Hu H."/>
            <person name="Boomsma J."/>
            <person name="Zhang G."/>
        </authorList>
    </citation>
    <scope>NUCLEOTIDE SEQUENCE [LARGE SCALE GENOMIC DNA]</scope>
    <source>
        <strain evidence="1">Tcor2-1</strain>
        <tissue evidence="1">Whole body</tissue>
    </source>
</reference>
<keyword evidence="2" id="KW-1185">Reference proteome</keyword>
<name>A0A195DNG2_9HYME</name>
<evidence type="ECO:0000313" key="1">
    <source>
        <dbReference type="EMBL" id="KYN14408.1"/>
    </source>
</evidence>
<dbReference type="EMBL" id="KQ980713">
    <property type="protein sequence ID" value="KYN14408.1"/>
    <property type="molecule type" value="Genomic_DNA"/>
</dbReference>
<dbReference type="AlphaFoldDB" id="A0A195DNG2"/>